<comment type="similarity">
    <text evidence="2">In the N-terminal section; belongs to the leguminous lectin family.</text>
</comment>
<dbReference type="GO" id="GO:0002229">
    <property type="term" value="P:defense response to oomycetes"/>
    <property type="evidence" value="ECO:0007669"/>
    <property type="project" value="UniProtKB-ARBA"/>
</dbReference>
<accession>A0A834YYI3</accession>
<evidence type="ECO:0000256" key="3">
    <source>
        <dbReference type="ARBA" id="ARBA00010217"/>
    </source>
</evidence>
<dbReference type="CDD" id="cd06899">
    <property type="entry name" value="lectin_legume_LecRK_Arcelin_ConA"/>
    <property type="match status" value="1"/>
</dbReference>
<dbReference type="SUPFAM" id="SSF49899">
    <property type="entry name" value="Concanavalin A-like lectins/glucanases"/>
    <property type="match status" value="1"/>
</dbReference>
<evidence type="ECO:0000256" key="13">
    <source>
        <dbReference type="ARBA" id="ARBA00023136"/>
    </source>
</evidence>
<organism evidence="20 21">
    <name type="scientific">Tetracentron sinense</name>
    <name type="common">Spur-leaf</name>
    <dbReference type="NCBI Taxonomy" id="13715"/>
    <lineage>
        <taxon>Eukaryota</taxon>
        <taxon>Viridiplantae</taxon>
        <taxon>Streptophyta</taxon>
        <taxon>Embryophyta</taxon>
        <taxon>Tracheophyta</taxon>
        <taxon>Spermatophyta</taxon>
        <taxon>Magnoliopsida</taxon>
        <taxon>Trochodendrales</taxon>
        <taxon>Trochodendraceae</taxon>
        <taxon>Tetracentron</taxon>
    </lineage>
</organism>
<dbReference type="InterPro" id="IPR013320">
    <property type="entry name" value="ConA-like_dom_sf"/>
</dbReference>
<evidence type="ECO:0000256" key="2">
    <source>
        <dbReference type="ARBA" id="ARBA00008536"/>
    </source>
</evidence>
<evidence type="ECO:0000256" key="12">
    <source>
        <dbReference type="ARBA" id="ARBA00022989"/>
    </source>
</evidence>
<feature type="signal peptide" evidence="18">
    <location>
        <begin position="1"/>
        <end position="28"/>
    </location>
</feature>
<evidence type="ECO:0000313" key="20">
    <source>
        <dbReference type="EMBL" id="KAF8396175.1"/>
    </source>
</evidence>
<dbReference type="OMA" id="VEPHTIN"/>
<evidence type="ECO:0000259" key="19">
    <source>
        <dbReference type="PROSITE" id="PS50011"/>
    </source>
</evidence>
<dbReference type="GO" id="GO:0005886">
    <property type="term" value="C:plasma membrane"/>
    <property type="evidence" value="ECO:0007669"/>
    <property type="project" value="UniProtKB-SubCell"/>
</dbReference>
<evidence type="ECO:0000256" key="16">
    <source>
        <dbReference type="PROSITE-ProRule" id="PRU10141"/>
    </source>
</evidence>
<feature type="binding site" evidence="16">
    <location>
        <position position="322"/>
    </location>
    <ligand>
        <name>ATP</name>
        <dbReference type="ChEBI" id="CHEBI:30616"/>
    </ligand>
</feature>
<evidence type="ECO:0000256" key="5">
    <source>
        <dbReference type="ARBA" id="ARBA00022679"/>
    </source>
</evidence>
<feature type="transmembrane region" description="Helical" evidence="17">
    <location>
        <begin position="277"/>
        <end position="298"/>
    </location>
</feature>
<dbReference type="SUPFAM" id="SSF56112">
    <property type="entry name" value="Protein kinase-like (PK-like)"/>
    <property type="match status" value="1"/>
</dbReference>
<dbReference type="InterPro" id="IPR050528">
    <property type="entry name" value="L-type_Lectin-RKs"/>
</dbReference>
<dbReference type="GO" id="GO:0004672">
    <property type="term" value="F:protein kinase activity"/>
    <property type="evidence" value="ECO:0007669"/>
    <property type="project" value="InterPro"/>
</dbReference>
<evidence type="ECO:0000256" key="4">
    <source>
        <dbReference type="ARBA" id="ARBA00022475"/>
    </source>
</evidence>
<comment type="subcellular location">
    <subcellularLocation>
        <location evidence="1">Cell membrane</location>
        <topology evidence="1">Single-pass type I membrane protein</topology>
    </subcellularLocation>
</comment>
<evidence type="ECO:0000256" key="18">
    <source>
        <dbReference type="SAM" id="SignalP"/>
    </source>
</evidence>
<keyword evidence="21" id="KW-1185">Reference proteome</keyword>
<dbReference type="EMBL" id="JABCRI010000012">
    <property type="protein sequence ID" value="KAF8396175.1"/>
    <property type="molecule type" value="Genomic_DNA"/>
</dbReference>
<keyword evidence="12 17" id="KW-1133">Transmembrane helix</keyword>
<evidence type="ECO:0000256" key="8">
    <source>
        <dbReference type="ARBA" id="ARBA00022734"/>
    </source>
</evidence>
<evidence type="ECO:0000256" key="6">
    <source>
        <dbReference type="ARBA" id="ARBA00022692"/>
    </source>
</evidence>
<keyword evidence="14" id="KW-0675">Receptor</keyword>
<dbReference type="PROSITE" id="PS00107">
    <property type="entry name" value="PROTEIN_KINASE_ATP"/>
    <property type="match status" value="1"/>
</dbReference>
<keyword evidence="13 17" id="KW-0472">Membrane</keyword>
<dbReference type="GO" id="GO:0030246">
    <property type="term" value="F:carbohydrate binding"/>
    <property type="evidence" value="ECO:0007669"/>
    <property type="project" value="UniProtKB-KW"/>
</dbReference>
<keyword evidence="8" id="KW-0430">Lectin</keyword>
<dbReference type="InterPro" id="IPR008271">
    <property type="entry name" value="Ser/Thr_kinase_AS"/>
</dbReference>
<evidence type="ECO:0000256" key="14">
    <source>
        <dbReference type="ARBA" id="ARBA00023170"/>
    </source>
</evidence>
<evidence type="ECO:0000256" key="11">
    <source>
        <dbReference type="ARBA" id="ARBA00022840"/>
    </source>
</evidence>
<dbReference type="InterPro" id="IPR017441">
    <property type="entry name" value="Protein_kinase_ATP_BS"/>
</dbReference>
<evidence type="ECO:0000256" key="10">
    <source>
        <dbReference type="ARBA" id="ARBA00022777"/>
    </source>
</evidence>
<evidence type="ECO:0000313" key="21">
    <source>
        <dbReference type="Proteomes" id="UP000655225"/>
    </source>
</evidence>
<protein>
    <recommendedName>
        <fullName evidence="19">Protein kinase domain-containing protein</fullName>
    </recommendedName>
</protein>
<feature type="domain" description="Protein kinase" evidence="19">
    <location>
        <begin position="292"/>
        <end position="551"/>
    </location>
</feature>
<dbReference type="Gene3D" id="3.30.200.20">
    <property type="entry name" value="Phosphorylase Kinase, domain 1"/>
    <property type="match status" value="1"/>
</dbReference>
<keyword evidence="7 18" id="KW-0732">Signal</keyword>
<evidence type="ECO:0000256" key="15">
    <source>
        <dbReference type="ARBA" id="ARBA00023180"/>
    </source>
</evidence>
<feature type="chain" id="PRO_5032772319" description="Protein kinase domain-containing protein" evidence="18">
    <location>
        <begin position="29"/>
        <end position="551"/>
    </location>
</feature>
<keyword evidence="6 17" id="KW-0812">Transmembrane</keyword>
<gene>
    <name evidence="20" type="ORF">HHK36_017788</name>
</gene>
<dbReference type="PROSITE" id="PS00108">
    <property type="entry name" value="PROTEIN_KINASE_ST"/>
    <property type="match status" value="1"/>
</dbReference>
<dbReference type="Pfam" id="PF00139">
    <property type="entry name" value="Lectin_legB"/>
    <property type="match status" value="1"/>
</dbReference>
<dbReference type="PANTHER" id="PTHR27007">
    <property type="match status" value="1"/>
</dbReference>
<name>A0A834YYI3_TETSI</name>
<dbReference type="PROSITE" id="PS50011">
    <property type="entry name" value="PROTEIN_KINASE_DOM"/>
    <property type="match status" value="1"/>
</dbReference>
<dbReference type="FunFam" id="2.60.120.200:FF:000103">
    <property type="entry name" value="L-type lectin-domain containing receptor kinase IX.1"/>
    <property type="match status" value="1"/>
</dbReference>
<keyword evidence="9 16" id="KW-0547">Nucleotide-binding</keyword>
<dbReference type="Gene3D" id="1.10.510.10">
    <property type="entry name" value="Transferase(Phosphotransferase) domain 1"/>
    <property type="match status" value="1"/>
</dbReference>
<keyword evidence="4" id="KW-1003">Cell membrane</keyword>
<keyword evidence="15" id="KW-0325">Glycoprotein</keyword>
<dbReference type="SMART" id="SM00220">
    <property type="entry name" value="S_TKc"/>
    <property type="match status" value="1"/>
</dbReference>
<keyword evidence="10" id="KW-0418">Kinase</keyword>
<dbReference type="GO" id="GO:0005524">
    <property type="term" value="F:ATP binding"/>
    <property type="evidence" value="ECO:0007669"/>
    <property type="project" value="UniProtKB-UniRule"/>
</dbReference>
<dbReference type="InterPro" id="IPR000719">
    <property type="entry name" value="Prot_kinase_dom"/>
</dbReference>
<dbReference type="Gene3D" id="2.60.120.200">
    <property type="match status" value="1"/>
</dbReference>
<comment type="similarity">
    <text evidence="3">In the C-terminal section; belongs to the protein kinase superfamily. Ser/Thr protein kinase family.</text>
</comment>
<dbReference type="Pfam" id="PF00069">
    <property type="entry name" value="Pkinase"/>
    <property type="match status" value="1"/>
</dbReference>
<evidence type="ECO:0000256" key="17">
    <source>
        <dbReference type="SAM" id="Phobius"/>
    </source>
</evidence>
<dbReference type="InterPro" id="IPR001220">
    <property type="entry name" value="Legume_lectin_dom"/>
</dbReference>
<dbReference type="FunFam" id="1.10.510.10:FF:000240">
    <property type="entry name" value="Lectin-domain containing receptor kinase A4.3"/>
    <property type="match status" value="1"/>
</dbReference>
<evidence type="ECO:0000256" key="7">
    <source>
        <dbReference type="ARBA" id="ARBA00022729"/>
    </source>
</evidence>
<reference evidence="20 21" key="1">
    <citation type="submission" date="2020-04" db="EMBL/GenBank/DDBJ databases">
        <title>Plant Genome Project.</title>
        <authorList>
            <person name="Zhang R.-G."/>
        </authorList>
    </citation>
    <scope>NUCLEOTIDE SEQUENCE [LARGE SCALE GENOMIC DNA]</scope>
    <source>
        <strain evidence="20">YNK0</strain>
        <tissue evidence="20">Leaf</tissue>
    </source>
</reference>
<evidence type="ECO:0000256" key="9">
    <source>
        <dbReference type="ARBA" id="ARBA00022741"/>
    </source>
</evidence>
<keyword evidence="11 16" id="KW-0067">ATP-binding</keyword>
<dbReference type="OrthoDB" id="4062651at2759"/>
<comment type="caution">
    <text evidence="20">The sequence shown here is derived from an EMBL/GenBank/DDBJ whole genome shotgun (WGS) entry which is preliminary data.</text>
</comment>
<dbReference type="InterPro" id="IPR011009">
    <property type="entry name" value="Kinase-like_dom_sf"/>
</dbReference>
<keyword evidence="5" id="KW-0808">Transferase</keyword>
<sequence length="551" mass="61847">MSSHYSSTSLILTLLFSILFLLLPSARPISFNISRFDPEASNILYDGDARIKYEAIELNTVYYSFRVGRATFSEGVRLWDSSSGKLSDFTTRFSFTIEPQNVSIYCDGLGFFLAPVGFPIPPNSAGGFLGLFNTTTGEDTSNNQIVIVEFDAYVNEEWDPPLQHVGINKNSIASAVYASWDVGLHIGDTVNAWVTYNATTKNLSVFWTYEKDPKFLGNSTLSYHIDLMKVLPEWGTVGFSAATGARNHVEPHTINSWEFNSSLDSKETKRKNPRKSIWIVVAATVFFVLMISICMLCLGEGGSGRVYKGFLKDLGRLVAVKKIFKSQYEEKVFITELKIISGLIYQNPVPFIGWCHDQGEFLLVYEYMHNRSLDTHLFFNRTHLPWKVRYKIALGLASALLYLHEESGKCVLHRDIKAANVMLDTDFNAKLGDFGVAKLVDPHLGPQTTGVVGTFGYLAPEYYHGRRASTESDIFIFGVVALEIACGRRKDRDEESHKGLVEWVWDLYGAGKVLDAADERLNEDVNTQEMECLMIVGLWCAHPVDNKRPSA</sequence>
<evidence type="ECO:0000256" key="1">
    <source>
        <dbReference type="ARBA" id="ARBA00004251"/>
    </source>
</evidence>
<dbReference type="Proteomes" id="UP000655225">
    <property type="component" value="Unassembled WGS sequence"/>
</dbReference>
<proteinExistence type="inferred from homology"/>
<dbReference type="AlphaFoldDB" id="A0A834YYI3"/>